<dbReference type="UniPathway" id="UPA00219"/>
<sequence>MSFRSIVILVLSLVLTSSAWAQSQTLAQTPDLFDTKARQAYLIDSGTGTILFSRKESEPVTSASLAKAMTLAVVFKALRTGEIALDTTYPVSEHAWRTGGAPSRTATMFAALKSQVAVEDLIRGVAVQAANDACIILAEGMAGSEAAFAARMNAEAKALGLTQSRFANATGLPDPGNKVSMQDLVTLGRYLRDTYPEYYRYYSEPEFVWNKIKQRNRNPLVGMNIGVDGLVLGFAEDSGYGLLVSVERDNRRLFVALGGLASEKERVDEARRMIDWGMTAFGSRTLFKAGDTVAEASVYGGDVHTVPLVTPGDVEVLLPVDNKERLSARVVYAWPLQAPVAPGQQVGVLRIWNGDRFLRQVPLQTAASVEVGTLFSRALDALQELLFFWL</sequence>
<keyword evidence="17" id="KW-1185">Reference proteome</keyword>
<dbReference type="InterPro" id="IPR012338">
    <property type="entry name" value="Beta-lactam/transpept-like"/>
</dbReference>
<keyword evidence="6" id="KW-0645">Protease</keyword>
<evidence type="ECO:0000313" key="17">
    <source>
        <dbReference type="Proteomes" id="UP000574761"/>
    </source>
</evidence>
<protein>
    <recommendedName>
        <fullName evidence="4">serine-type D-Ala-D-Ala carboxypeptidase</fullName>
        <ecNumber evidence="4">3.4.16.4</ecNumber>
    </recommendedName>
</protein>
<accession>A0A7W6D580</accession>
<dbReference type="GO" id="GO:0071555">
    <property type="term" value="P:cell wall organization"/>
    <property type="evidence" value="ECO:0007669"/>
    <property type="project" value="UniProtKB-KW"/>
</dbReference>
<evidence type="ECO:0000256" key="3">
    <source>
        <dbReference type="ARBA" id="ARBA00007164"/>
    </source>
</evidence>
<evidence type="ECO:0000256" key="2">
    <source>
        <dbReference type="ARBA" id="ARBA00004752"/>
    </source>
</evidence>
<reference evidence="16 17" key="1">
    <citation type="submission" date="2020-08" db="EMBL/GenBank/DDBJ databases">
        <title>Genomic Encyclopedia of Type Strains, Phase IV (KMG-IV): sequencing the most valuable type-strain genomes for metagenomic binning, comparative biology and taxonomic classification.</title>
        <authorList>
            <person name="Goeker M."/>
        </authorList>
    </citation>
    <scope>NUCLEOTIDE SEQUENCE [LARGE SCALE GENOMIC DNA]</scope>
    <source>
        <strain evidence="16 17">DSM 100211</strain>
    </source>
</reference>
<dbReference type="SUPFAM" id="SSF56601">
    <property type="entry name" value="beta-lactamase/transpeptidase-like"/>
    <property type="match status" value="1"/>
</dbReference>
<dbReference type="Gene3D" id="3.40.710.10">
    <property type="entry name" value="DD-peptidase/beta-lactamase superfamily"/>
    <property type="match status" value="1"/>
</dbReference>
<evidence type="ECO:0000256" key="10">
    <source>
        <dbReference type="ARBA" id="ARBA00022984"/>
    </source>
</evidence>
<evidence type="ECO:0000256" key="1">
    <source>
        <dbReference type="ARBA" id="ARBA00003217"/>
    </source>
</evidence>
<dbReference type="GO" id="GO:0008360">
    <property type="term" value="P:regulation of cell shape"/>
    <property type="evidence" value="ECO:0007669"/>
    <property type="project" value="UniProtKB-KW"/>
</dbReference>
<dbReference type="PRINTS" id="PR00725">
    <property type="entry name" value="DADACBPTASE1"/>
</dbReference>
<dbReference type="RefSeq" id="WP_183797618.1">
    <property type="nucleotide sequence ID" value="NZ_JACIEE010000001.1"/>
</dbReference>
<keyword evidence="10" id="KW-0573">Peptidoglycan synthesis</keyword>
<keyword evidence="7 14" id="KW-0732">Signal</keyword>
<evidence type="ECO:0000256" key="6">
    <source>
        <dbReference type="ARBA" id="ARBA00022670"/>
    </source>
</evidence>
<dbReference type="EC" id="3.4.16.4" evidence="4"/>
<dbReference type="SUPFAM" id="SSF69189">
    <property type="entry name" value="Penicillin-binding protein associated domain"/>
    <property type="match status" value="1"/>
</dbReference>
<dbReference type="Gene3D" id="2.60.410.10">
    <property type="entry name" value="D-Ala-D-Ala carboxypeptidase, C-terminal domain"/>
    <property type="match status" value="1"/>
</dbReference>
<organism evidence="16 17">
    <name type="scientific">Mycoplana azooxidifex</name>
    <dbReference type="NCBI Taxonomy" id="1636188"/>
    <lineage>
        <taxon>Bacteria</taxon>
        <taxon>Pseudomonadati</taxon>
        <taxon>Pseudomonadota</taxon>
        <taxon>Alphaproteobacteria</taxon>
        <taxon>Hyphomicrobiales</taxon>
        <taxon>Rhizobiaceae</taxon>
        <taxon>Mycoplana</taxon>
    </lineage>
</organism>
<dbReference type="GO" id="GO:0006508">
    <property type="term" value="P:proteolysis"/>
    <property type="evidence" value="ECO:0007669"/>
    <property type="project" value="UniProtKB-KW"/>
</dbReference>
<dbReference type="GO" id="GO:0009252">
    <property type="term" value="P:peptidoglycan biosynthetic process"/>
    <property type="evidence" value="ECO:0007669"/>
    <property type="project" value="UniProtKB-UniPathway"/>
</dbReference>
<evidence type="ECO:0000256" key="4">
    <source>
        <dbReference type="ARBA" id="ARBA00012448"/>
    </source>
</evidence>
<dbReference type="Proteomes" id="UP000574761">
    <property type="component" value="Unassembled WGS sequence"/>
</dbReference>
<evidence type="ECO:0000256" key="14">
    <source>
        <dbReference type="SAM" id="SignalP"/>
    </source>
</evidence>
<dbReference type="InterPro" id="IPR037167">
    <property type="entry name" value="Peptidase_S11_C_sf"/>
</dbReference>
<comment type="pathway">
    <text evidence="2">Cell wall biogenesis; peptidoglycan biosynthesis.</text>
</comment>
<dbReference type="EMBL" id="JACIEE010000001">
    <property type="protein sequence ID" value="MBB3974831.1"/>
    <property type="molecule type" value="Genomic_DNA"/>
</dbReference>
<dbReference type="InterPro" id="IPR015956">
    <property type="entry name" value="Peniciliin-bd_prot_C_sf"/>
</dbReference>
<dbReference type="AlphaFoldDB" id="A0A7W6D580"/>
<keyword evidence="5 16" id="KW-0121">Carboxypeptidase</keyword>
<evidence type="ECO:0000256" key="13">
    <source>
        <dbReference type="RuleBase" id="RU004016"/>
    </source>
</evidence>
<evidence type="ECO:0000313" key="16">
    <source>
        <dbReference type="EMBL" id="MBB3974831.1"/>
    </source>
</evidence>
<evidence type="ECO:0000256" key="8">
    <source>
        <dbReference type="ARBA" id="ARBA00022801"/>
    </source>
</evidence>
<feature type="signal peptide" evidence="14">
    <location>
        <begin position="1"/>
        <end position="21"/>
    </location>
</feature>
<dbReference type="SMART" id="SM00936">
    <property type="entry name" value="PBP5_C"/>
    <property type="match status" value="1"/>
</dbReference>
<comment type="function">
    <text evidence="1">Removes C-terminal D-alanyl residues from sugar-peptide cell wall precursors.</text>
</comment>
<name>A0A7W6D580_9HYPH</name>
<dbReference type="GO" id="GO:0009002">
    <property type="term" value="F:serine-type D-Ala-D-Ala carboxypeptidase activity"/>
    <property type="evidence" value="ECO:0007669"/>
    <property type="project" value="UniProtKB-EC"/>
</dbReference>
<evidence type="ECO:0000256" key="12">
    <source>
        <dbReference type="ARBA" id="ARBA00034000"/>
    </source>
</evidence>
<dbReference type="InterPro" id="IPR018044">
    <property type="entry name" value="Peptidase_S11"/>
</dbReference>
<evidence type="ECO:0000259" key="15">
    <source>
        <dbReference type="SMART" id="SM00936"/>
    </source>
</evidence>
<proteinExistence type="inferred from homology"/>
<dbReference type="InterPro" id="IPR001967">
    <property type="entry name" value="Peptidase_S11_N"/>
</dbReference>
<evidence type="ECO:0000256" key="5">
    <source>
        <dbReference type="ARBA" id="ARBA00022645"/>
    </source>
</evidence>
<dbReference type="InterPro" id="IPR012907">
    <property type="entry name" value="Peptidase_S11_C"/>
</dbReference>
<evidence type="ECO:0000256" key="7">
    <source>
        <dbReference type="ARBA" id="ARBA00022729"/>
    </source>
</evidence>
<comment type="similarity">
    <text evidence="3 13">Belongs to the peptidase S11 family.</text>
</comment>
<keyword evidence="8 16" id="KW-0378">Hydrolase</keyword>
<dbReference type="PANTHER" id="PTHR21581:SF6">
    <property type="entry name" value="TRAFFICKING PROTEIN PARTICLE COMPLEX SUBUNIT 12"/>
    <property type="match status" value="1"/>
</dbReference>
<evidence type="ECO:0000256" key="11">
    <source>
        <dbReference type="ARBA" id="ARBA00023316"/>
    </source>
</evidence>
<keyword evidence="11" id="KW-0961">Cell wall biogenesis/degradation</keyword>
<comment type="caution">
    <text evidence="16">The sequence shown here is derived from an EMBL/GenBank/DDBJ whole genome shotgun (WGS) entry which is preliminary data.</text>
</comment>
<comment type="catalytic activity">
    <reaction evidence="12">
        <text>Preferential cleavage: (Ac)2-L-Lys-D-Ala-|-D-Ala. Also transpeptidation of peptidyl-alanyl moieties that are N-acyl substituents of D-alanine.</text>
        <dbReference type="EC" id="3.4.16.4"/>
    </reaction>
</comment>
<dbReference type="Pfam" id="PF07943">
    <property type="entry name" value="PBP5_C"/>
    <property type="match status" value="1"/>
</dbReference>
<dbReference type="PANTHER" id="PTHR21581">
    <property type="entry name" value="D-ALANYL-D-ALANINE CARBOXYPEPTIDASE"/>
    <property type="match status" value="1"/>
</dbReference>
<dbReference type="Pfam" id="PF00768">
    <property type="entry name" value="Peptidase_S11"/>
    <property type="match status" value="1"/>
</dbReference>
<evidence type="ECO:0000256" key="9">
    <source>
        <dbReference type="ARBA" id="ARBA00022960"/>
    </source>
</evidence>
<feature type="domain" description="Peptidase S11 D-Ala-D-Ala carboxypeptidase A C-terminal" evidence="15">
    <location>
        <begin position="281"/>
        <end position="371"/>
    </location>
</feature>
<feature type="chain" id="PRO_5030580277" description="serine-type D-Ala-D-Ala carboxypeptidase" evidence="14">
    <location>
        <begin position="22"/>
        <end position="390"/>
    </location>
</feature>
<keyword evidence="9" id="KW-0133">Cell shape</keyword>
<gene>
    <name evidence="16" type="ORF">GGQ64_000007</name>
</gene>